<dbReference type="Gramene" id="TraesLAC6A03G03205310.1">
    <property type="protein sequence ID" value="TraesLAC6A03G03205310.1"/>
    <property type="gene ID" value="TraesLAC6A03G03205310"/>
</dbReference>
<dbReference type="Gramene" id="TraesCS6A02G050700.1">
    <property type="protein sequence ID" value="TraesCS6A02G050700.1"/>
    <property type="gene ID" value="TraesCS6A02G050700"/>
</dbReference>
<dbReference type="AlphaFoldDB" id="A0A3B6NKU9"/>
<keyword evidence="3" id="KW-1185">Reference proteome</keyword>
<dbReference type="Gramene" id="TraesCS6A03G0112600.1">
    <property type="protein sequence ID" value="TraesCS6A03G0112600.1.CDS"/>
    <property type="gene ID" value="TraesCS6A03G0112600"/>
</dbReference>
<feature type="signal peptide" evidence="1">
    <location>
        <begin position="1"/>
        <end position="28"/>
    </location>
</feature>
<dbReference type="Gramene" id="TraesJAG6A03G03247000.1">
    <property type="protein sequence ID" value="TraesJAG6A03G03247000.1"/>
    <property type="gene ID" value="TraesJAG6A03G03247000"/>
</dbReference>
<evidence type="ECO:0000256" key="1">
    <source>
        <dbReference type="SAM" id="SignalP"/>
    </source>
</evidence>
<dbReference type="Gramene" id="TraesMAC6A03G03249100.1">
    <property type="protein sequence ID" value="TraesMAC6A03G03249100.1"/>
    <property type="gene ID" value="TraesMAC6A03G03249100"/>
</dbReference>
<name>A0A3B6NKU9_WHEAT</name>
<dbReference type="Gramene" id="TraesJUL6A03G03276310.1">
    <property type="protein sequence ID" value="TraesJUL6A03G03276310.1"/>
    <property type="gene ID" value="TraesJUL6A03G03276310"/>
</dbReference>
<keyword evidence="1" id="KW-0732">Signal</keyword>
<organism evidence="2">
    <name type="scientific">Triticum aestivum</name>
    <name type="common">Wheat</name>
    <dbReference type="NCBI Taxonomy" id="4565"/>
    <lineage>
        <taxon>Eukaryota</taxon>
        <taxon>Viridiplantae</taxon>
        <taxon>Streptophyta</taxon>
        <taxon>Embryophyta</taxon>
        <taxon>Tracheophyta</taxon>
        <taxon>Spermatophyta</taxon>
        <taxon>Magnoliopsida</taxon>
        <taxon>Liliopsida</taxon>
        <taxon>Poales</taxon>
        <taxon>Poaceae</taxon>
        <taxon>BOP clade</taxon>
        <taxon>Pooideae</taxon>
        <taxon>Triticodae</taxon>
        <taxon>Triticeae</taxon>
        <taxon>Triticinae</taxon>
        <taxon>Triticum</taxon>
    </lineage>
</organism>
<dbReference type="OMA" id="FHVHCRI"/>
<accession>A0A3B6NKU9</accession>
<evidence type="ECO:0000313" key="3">
    <source>
        <dbReference type="Proteomes" id="UP000019116"/>
    </source>
</evidence>
<reference evidence="2" key="1">
    <citation type="submission" date="2018-08" db="EMBL/GenBank/DDBJ databases">
        <authorList>
            <person name="Rossello M."/>
        </authorList>
    </citation>
    <scope>NUCLEOTIDE SEQUENCE [LARGE SCALE GENOMIC DNA]</scope>
    <source>
        <strain evidence="2">cv. Chinese Spring</strain>
    </source>
</reference>
<dbReference type="Proteomes" id="UP000019116">
    <property type="component" value="Chromosome 6A"/>
</dbReference>
<dbReference type="Gramene" id="TraesLDM6A03G03258190.1">
    <property type="protein sequence ID" value="TraesLDM6A03G03258190.1"/>
    <property type="gene ID" value="TraesLDM6A03G03258190"/>
</dbReference>
<reference evidence="2" key="2">
    <citation type="submission" date="2018-10" db="UniProtKB">
        <authorList>
            <consortium name="EnsemblPlants"/>
        </authorList>
    </citation>
    <scope>IDENTIFICATION</scope>
</reference>
<sequence>MAKRTGLAHAATLLSLLLLMCFVFHVHCRIMEDKVSKKIHIPHGLCVHRGWNCRTAFHCECCLLSNICYTTMDLCVEGCK</sequence>
<feature type="chain" id="PRO_5043178271" evidence="1">
    <location>
        <begin position="29"/>
        <end position="80"/>
    </location>
</feature>
<dbReference type="EnsemblPlants" id="TraesCS6A02G050700.1">
    <property type="protein sequence ID" value="TraesCS6A02G050700.1"/>
    <property type="gene ID" value="TraesCS6A02G050700"/>
</dbReference>
<evidence type="ECO:0000313" key="2">
    <source>
        <dbReference type="EnsemblPlants" id="TraesCS6A02G050700.1"/>
    </source>
</evidence>
<protein>
    <submittedName>
        <fullName evidence="2">Uncharacterized protein</fullName>
    </submittedName>
</protein>
<proteinExistence type="predicted"/>
<dbReference type="Gramene" id="TraesSTA6A03G03240190.1">
    <property type="protein sequence ID" value="TraesSTA6A03G03240190.1"/>
    <property type="gene ID" value="TraesSTA6A03G03240190"/>
</dbReference>
<dbReference type="SMR" id="A0A3B6NKU9"/>